<sequence>YTAKDYGRAASAIQQYQSAGGNDAQTIGLYAQSLYLAGRYAEAGAETGRQIAAAEAAGRRPTDTQLQLLANCALKQHDMQAYTAALGKVVTYTPTPQYWLDLILRTAGQPGFSTALDLDVYRLRKATGTMDKAGDYMEAAQLALQAGFPNEAKSFVDEGYAKKLFGTGPDAARQQRLKDLVTTKLAEDKATLDEGEKAALARGSADALVNTGFNLVTYGQITRGLPLILQGIQKGGLKYPDQARLHLGYAYLLAGQNAAALKAFGSLQGKDGSRQLGDLWQIKVRSAVKRTAG</sequence>
<protein>
    <recommendedName>
        <fullName evidence="3">Tetratricopeptide repeat protein</fullName>
    </recommendedName>
</protein>
<proteinExistence type="predicted"/>
<feature type="non-terminal residue" evidence="1">
    <location>
        <position position="1"/>
    </location>
</feature>
<gene>
    <name evidence="1" type="ORF">G7Y85_17730</name>
</gene>
<evidence type="ECO:0000313" key="1">
    <source>
        <dbReference type="EMBL" id="NGY06619.1"/>
    </source>
</evidence>
<accession>A0A6M2BXH7</accession>
<organism evidence="1 2">
    <name type="scientific">Solimonas terrae</name>
    <dbReference type="NCBI Taxonomy" id="1396819"/>
    <lineage>
        <taxon>Bacteria</taxon>
        <taxon>Pseudomonadati</taxon>
        <taxon>Pseudomonadota</taxon>
        <taxon>Gammaproteobacteria</taxon>
        <taxon>Nevskiales</taxon>
        <taxon>Nevskiaceae</taxon>
        <taxon>Solimonas</taxon>
    </lineage>
</organism>
<evidence type="ECO:0008006" key="3">
    <source>
        <dbReference type="Google" id="ProtNLM"/>
    </source>
</evidence>
<dbReference type="RefSeq" id="WP_166260577.1">
    <property type="nucleotide sequence ID" value="NZ_JAAMOW010000010.1"/>
</dbReference>
<reference evidence="1 2" key="1">
    <citation type="journal article" date="2014" name="Int. J. Syst. Evol. Microbiol.">
        <title>Solimonas terrae sp. nov., isolated from soil.</title>
        <authorList>
            <person name="Kim S.J."/>
            <person name="Moon J.Y."/>
            <person name="Weon H.Y."/>
            <person name="Ahn J.H."/>
            <person name="Chen W.M."/>
            <person name="Kwon S.W."/>
        </authorList>
    </citation>
    <scope>NUCLEOTIDE SEQUENCE [LARGE SCALE GENOMIC DNA]</scope>
    <source>
        <strain evidence="1 2">KIS83-12</strain>
    </source>
</reference>
<keyword evidence="2" id="KW-1185">Reference proteome</keyword>
<dbReference type="AlphaFoldDB" id="A0A6M2BXH7"/>
<name>A0A6M2BXH7_9GAMM</name>
<dbReference type="EMBL" id="JAAMOW010000010">
    <property type="protein sequence ID" value="NGY06619.1"/>
    <property type="molecule type" value="Genomic_DNA"/>
</dbReference>
<evidence type="ECO:0000313" key="2">
    <source>
        <dbReference type="Proteomes" id="UP000472676"/>
    </source>
</evidence>
<comment type="caution">
    <text evidence="1">The sequence shown here is derived from an EMBL/GenBank/DDBJ whole genome shotgun (WGS) entry which is preliminary data.</text>
</comment>
<dbReference type="Proteomes" id="UP000472676">
    <property type="component" value="Unassembled WGS sequence"/>
</dbReference>